<dbReference type="RefSeq" id="WP_189046128.1">
    <property type="nucleotide sequence ID" value="NZ_BMJQ01000005.1"/>
</dbReference>
<protein>
    <recommendedName>
        <fullName evidence="3">DUF1127 domain-containing protein</fullName>
    </recommendedName>
</protein>
<reference evidence="1" key="1">
    <citation type="journal article" date="2014" name="Int. J. Syst. Evol. Microbiol.">
        <title>Complete genome sequence of Corynebacterium casei LMG S-19264T (=DSM 44701T), isolated from a smear-ripened cheese.</title>
        <authorList>
            <consortium name="US DOE Joint Genome Institute (JGI-PGF)"/>
            <person name="Walter F."/>
            <person name="Albersmeier A."/>
            <person name="Kalinowski J."/>
            <person name="Ruckert C."/>
        </authorList>
    </citation>
    <scope>NUCLEOTIDE SEQUENCE</scope>
    <source>
        <strain evidence="1">CGMCC 1.15725</strain>
    </source>
</reference>
<organism evidence="1 2">
    <name type="scientific">Aliidongia dinghuensis</name>
    <dbReference type="NCBI Taxonomy" id="1867774"/>
    <lineage>
        <taxon>Bacteria</taxon>
        <taxon>Pseudomonadati</taxon>
        <taxon>Pseudomonadota</taxon>
        <taxon>Alphaproteobacteria</taxon>
        <taxon>Rhodospirillales</taxon>
        <taxon>Dongiaceae</taxon>
        <taxon>Aliidongia</taxon>
    </lineage>
</organism>
<accession>A0A8J3E206</accession>
<evidence type="ECO:0000313" key="2">
    <source>
        <dbReference type="Proteomes" id="UP000646365"/>
    </source>
</evidence>
<dbReference type="Proteomes" id="UP000646365">
    <property type="component" value="Unassembled WGS sequence"/>
</dbReference>
<dbReference type="EMBL" id="BMJQ01000005">
    <property type="protein sequence ID" value="GGF16967.1"/>
    <property type="molecule type" value="Genomic_DNA"/>
</dbReference>
<comment type="caution">
    <text evidence="1">The sequence shown here is derived from an EMBL/GenBank/DDBJ whole genome shotgun (WGS) entry which is preliminary data.</text>
</comment>
<keyword evidence="2" id="KW-1185">Reference proteome</keyword>
<gene>
    <name evidence="1" type="ORF">GCM10011611_23400</name>
</gene>
<evidence type="ECO:0000313" key="1">
    <source>
        <dbReference type="EMBL" id="GGF16967.1"/>
    </source>
</evidence>
<evidence type="ECO:0008006" key="3">
    <source>
        <dbReference type="Google" id="ProtNLM"/>
    </source>
</evidence>
<name>A0A8J3E206_9PROT</name>
<proteinExistence type="predicted"/>
<reference evidence="1" key="2">
    <citation type="submission" date="2020-09" db="EMBL/GenBank/DDBJ databases">
        <authorList>
            <person name="Sun Q."/>
            <person name="Zhou Y."/>
        </authorList>
    </citation>
    <scope>NUCLEOTIDE SEQUENCE</scope>
    <source>
        <strain evidence="1">CGMCC 1.15725</strain>
    </source>
</reference>
<dbReference type="AlphaFoldDB" id="A0A8J3E206"/>
<sequence>MDTILLRARPPAGASASGRPRHGLFVMIAAAVERARTRRQLRLLLTDPHALDDLGLSPDQVESEVVKPFWR</sequence>